<name>A0A4V1QUL2_9FIRM</name>
<dbReference type="AlphaFoldDB" id="A0A4V1QUL2"/>
<dbReference type="Pfam" id="PF08843">
    <property type="entry name" value="AbiEii"/>
    <property type="match status" value="1"/>
</dbReference>
<sequence length="287" mass="32746">MQTILSQMLALYPTQSQSDEKNALTEVIQEVALCGLSRAGFFKDAAFYGGTALRIFYGLDRFSEDLDFSLIAPDADFELKKYFSVLESELHAVGLNFKVEEKVKTADSNIKSAFLKGNTKEHILSVYKDEQNATKINPSEVIKIKFEVDTNPPAFATFENKYRLLPSPYQVKLYDMPSLFAGKLHAVICRAWKTRVKGRDLYDYIFYLSRNVAVNMPHLKARLVDSGFIDKDFNLTCEALISMLNERFAAIDYEQAKQDVIPFIKDKTKLNIWSTEFFMEITKGLNA</sequence>
<dbReference type="OrthoDB" id="9780929at2"/>
<evidence type="ECO:0000313" key="1">
    <source>
        <dbReference type="EMBL" id="RXZ57820.1"/>
    </source>
</evidence>
<dbReference type="InterPro" id="IPR014942">
    <property type="entry name" value="AbiEii"/>
</dbReference>
<gene>
    <name evidence="1" type="ORF">ESZ91_10725</name>
</gene>
<proteinExistence type="predicted"/>
<comment type="caution">
    <text evidence="1">The sequence shown here is derived from an EMBL/GenBank/DDBJ whole genome shotgun (WGS) entry which is preliminary data.</text>
</comment>
<accession>A0A4V1QUL2</accession>
<keyword evidence="1" id="KW-0808">Transferase</keyword>
<protein>
    <submittedName>
        <fullName evidence="1">Nucleotidyl transferase AbiEii/AbiGii toxin family protein</fullName>
    </submittedName>
</protein>
<dbReference type="RefSeq" id="WP_129227130.1">
    <property type="nucleotide sequence ID" value="NZ_SDOZ01000005.1"/>
</dbReference>
<reference evidence="1 2" key="1">
    <citation type="journal article" date="2019" name="Gut">
        <title>Antibiotics-induced monodominance of a novel gut bacterial order.</title>
        <authorList>
            <person name="Hildebrand F."/>
            <person name="Moitinho-Silva L."/>
            <person name="Blasche S."/>
            <person name="Jahn M.T."/>
            <person name="Gossmann T.I."/>
            <person name="Heuerta-Cepas J."/>
            <person name="Hercog R."/>
            <person name="Luetge M."/>
            <person name="Bahram M."/>
            <person name="Pryszlak A."/>
            <person name="Alves R.J."/>
            <person name="Waszak S.M."/>
            <person name="Zhu A."/>
            <person name="Ye L."/>
            <person name="Costea P.I."/>
            <person name="Aalvink S."/>
            <person name="Belzer C."/>
            <person name="Forslund S.K."/>
            <person name="Sunagawa S."/>
            <person name="Hentschel U."/>
            <person name="Merten C."/>
            <person name="Patil K.R."/>
            <person name="Benes V."/>
            <person name="Bork P."/>
        </authorList>
    </citation>
    <scope>NUCLEOTIDE SEQUENCE [LARGE SCALE GENOMIC DNA]</scope>
    <source>
        <strain evidence="1 2">HDS1380</strain>
    </source>
</reference>
<dbReference type="Proteomes" id="UP000291269">
    <property type="component" value="Unassembled WGS sequence"/>
</dbReference>
<evidence type="ECO:0000313" key="2">
    <source>
        <dbReference type="Proteomes" id="UP000291269"/>
    </source>
</evidence>
<dbReference type="EMBL" id="SDOZ01000005">
    <property type="protein sequence ID" value="RXZ57820.1"/>
    <property type="molecule type" value="Genomic_DNA"/>
</dbReference>
<organism evidence="1 2">
    <name type="scientific">Candidatus Borkfalkia ceftriaxoniphila</name>
    <dbReference type="NCBI Taxonomy" id="2508949"/>
    <lineage>
        <taxon>Bacteria</taxon>
        <taxon>Bacillati</taxon>
        <taxon>Bacillota</taxon>
        <taxon>Clostridia</taxon>
        <taxon>Christensenellales</taxon>
        <taxon>Christensenellaceae</taxon>
        <taxon>Candidatus Borkfalkia</taxon>
    </lineage>
</organism>
<dbReference type="GO" id="GO:0016740">
    <property type="term" value="F:transferase activity"/>
    <property type="evidence" value="ECO:0007669"/>
    <property type="project" value="UniProtKB-KW"/>
</dbReference>
<keyword evidence="2" id="KW-1185">Reference proteome</keyword>
<dbReference type="Gene3D" id="3.10.450.620">
    <property type="entry name" value="JHP933, nucleotidyltransferase-like core domain"/>
    <property type="match status" value="1"/>
</dbReference>